<evidence type="ECO:0000256" key="10">
    <source>
        <dbReference type="PIRSR" id="PIRSR605792-51"/>
    </source>
</evidence>
<accession>A0ABD3VV29</accession>
<evidence type="ECO:0000256" key="11">
    <source>
        <dbReference type="SAM" id="SignalP"/>
    </source>
</evidence>
<dbReference type="CDD" id="cd02995">
    <property type="entry name" value="PDI_a_PDI_a'_C"/>
    <property type="match status" value="1"/>
</dbReference>
<evidence type="ECO:0000259" key="12">
    <source>
        <dbReference type="PROSITE" id="PS51352"/>
    </source>
</evidence>
<evidence type="ECO:0000256" key="1">
    <source>
        <dbReference type="ARBA" id="ARBA00001182"/>
    </source>
</evidence>
<keyword evidence="6" id="KW-0677">Repeat</keyword>
<evidence type="ECO:0000256" key="2">
    <source>
        <dbReference type="ARBA" id="ARBA00004319"/>
    </source>
</evidence>
<evidence type="ECO:0000256" key="7">
    <source>
        <dbReference type="ARBA" id="ARBA00022824"/>
    </source>
</evidence>
<keyword evidence="14" id="KW-1185">Reference proteome</keyword>
<dbReference type="InterPro" id="IPR036249">
    <property type="entry name" value="Thioredoxin-like_sf"/>
</dbReference>
<dbReference type="PROSITE" id="PS51352">
    <property type="entry name" value="THIOREDOXIN_2"/>
    <property type="match status" value="2"/>
</dbReference>
<dbReference type="NCBIfam" id="TIGR01130">
    <property type="entry name" value="ER_PDI_fam"/>
    <property type="match status" value="1"/>
</dbReference>
<dbReference type="Gene3D" id="3.40.30.10">
    <property type="entry name" value="Glutaredoxin"/>
    <property type="match status" value="4"/>
</dbReference>
<dbReference type="CDD" id="cd02961">
    <property type="entry name" value="PDI_a_family"/>
    <property type="match status" value="1"/>
</dbReference>
<name>A0ABD3VV29_SINWO</name>
<dbReference type="InterPro" id="IPR005792">
    <property type="entry name" value="Prot_disulphide_isomerase"/>
</dbReference>
<evidence type="ECO:0000256" key="5">
    <source>
        <dbReference type="ARBA" id="ARBA00022729"/>
    </source>
</evidence>
<dbReference type="PANTHER" id="PTHR18929:SF132">
    <property type="entry name" value="PROTEIN DISULFIDE-ISOMERASE A3"/>
    <property type="match status" value="1"/>
</dbReference>
<comment type="similarity">
    <text evidence="3">Belongs to the protein disulfide isomerase family.</text>
</comment>
<comment type="caution">
    <text evidence="13">The sequence shown here is derived from an EMBL/GenBank/DDBJ whole genome shotgun (WGS) entry which is preliminary data.</text>
</comment>
<dbReference type="Pfam" id="PF00085">
    <property type="entry name" value="Thioredoxin"/>
    <property type="match status" value="2"/>
</dbReference>
<feature type="domain" description="Thioredoxin" evidence="12">
    <location>
        <begin position="4"/>
        <end position="141"/>
    </location>
</feature>
<comment type="subcellular location">
    <subcellularLocation>
        <location evidence="2">Endoplasmic reticulum lumen</location>
    </subcellularLocation>
</comment>
<sequence length="496" mass="57734">MKLLLSCTSFISLVFASDVLYYSNKDFAENMPTHDLALVEFFAPWCADCAMIDPFYEEAARILKANDPPVPLIKVDCTVDTGTCVQYGAQHYPTFKVMRNGEAEDYKGRVTAADLVKNMKYMAGPASKELKTVEDVEKFLAHDDYSVIGFFRNNKSDLAKIYRKVADPVKMEVLFAHTTEQAIRDKYNYNNDIVLFQPKIYQNMFEEPIRKYDGEASTQKITEWIQKQSLGLCSERTNENYKKFNKPLFVVYYDVNFFRNKEHTIYWRNRVLEVAKRFHDAGKDVNFAISHHKTFEPELVMFGLTEDHDRKPVFVPRDKPVVTAKDRRGRKYVMSDEFSEENLEEFVNGVLEDRIEQYLKSDPIPLSNDETVKVAVARNFDEIVNREDKDVLIEFYAPWCNYCTEFEPKYKELAEKLKDEKDLIIAKMDATTNELPNPYKYSKFPILYFAGKGNKNNPKLYNGDLEVDAVMKFIAKESTNELKGYTRRGTIRKTEL</sequence>
<keyword evidence="9 10" id="KW-0676">Redox-active center</keyword>
<feature type="domain" description="Thioredoxin" evidence="12">
    <location>
        <begin position="358"/>
        <end position="479"/>
    </location>
</feature>
<dbReference type="EC" id="5.3.4.1" evidence="4"/>
<evidence type="ECO:0000256" key="4">
    <source>
        <dbReference type="ARBA" id="ARBA00012723"/>
    </source>
</evidence>
<dbReference type="PANTHER" id="PTHR18929">
    <property type="entry name" value="PROTEIN DISULFIDE ISOMERASE"/>
    <property type="match status" value="1"/>
</dbReference>
<dbReference type="SUPFAM" id="SSF52833">
    <property type="entry name" value="Thioredoxin-like"/>
    <property type="match status" value="4"/>
</dbReference>
<evidence type="ECO:0000256" key="9">
    <source>
        <dbReference type="ARBA" id="ARBA00023284"/>
    </source>
</evidence>
<dbReference type="AlphaFoldDB" id="A0ABD3VV29"/>
<dbReference type="Proteomes" id="UP001634394">
    <property type="component" value="Unassembled WGS sequence"/>
</dbReference>
<proteinExistence type="inferred from homology"/>
<keyword evidence="8" id="KW-0413">Isomerase</keyword>
<keyword evidence="10" id="KW-1015">Disulfide bond</keyword>
<feature type="disulfide bond" description="Redox-active" evidence="10">
    <location>
        <begin position="46"/>
        <end position="49"/>
    </location>
</feature>
<dbReference type="GO" id="GO:0003756">
    <property type="term" value="F:protein disulfide isomerase activity"/>
    <property type="evidence" value="ECO:0007669"/>
    <property type="project" value="UniProtKB-EC"/>
</dbReference>
<keyword evidence="5 11" id="KW-0732">Signal</keyword>
<comment type="catalytic activity">
    <reaction evidence="1">
        <text>Catalyzes the rearrangement of -S-S- bonds in proteins.</text>
        <dbReference type="EC" id="5.3.4.1"/>
    </reaction>
</comment>
<protein>
    <recommendedName>
        <fullName evidence="4">protein disulfide-isomerase</fullName>
        <ecNumber evidence="4">5.3.4.1</ecNumber>
    </recommendedName>
</protein>
<dbReference type="GO" id="GO:0005788">
    <property type="term" value="C:endoplasmic reticulum lumen"/>
    <property type="evidence" value="ECO:0007669"/>
    <property type="project" value="UniProtKB-SubCell"/>
</dbReference>
<evidence type="ECO:0000256" key="8">
    <source>
        <dbReference type="ARBA" id="ARBA00023235"/>
    </source>
</evidence>
<feature type="disulfide bond" description="Redox-active" evidence="10">
    <location>
        <begin position="400"/>
        <end position="403"/>
    </location>
</feature>
<dbReference type="Pfam" id="PF13848">
    <property type="entry name" value="Thioredoxin_6"/>
    <property type="match status" value="1"/>
</dbReference>
<keyword evidence="7" id="KW-0256">Endoplasmic reticulum</keyword>
<dbReference type="FunFam" id="3.40.30.10:FF:000077">
    <property type="entry name" value="Protein disulfide-isomerase"/>
    <property type="match status" value="1"/>
</dbReference>
<evidence type="ECO:0000313" key="14">
    <source>
        <dbReference type="Proteomes" id="UP001634394"/>
    </source>
</evidence>
<evidence type="ECO:0000256" key="3">
    <source>
        <dbReference type="ARBA" id="ARBA00006347"/>
    </source>
</evidence>
<dbReference type="FunFam" id="3.40.30.10:FF:000054">
    <property type="entry name" value="Disulfide-isomerase A3"/>
    <property type="match status" value="1"/>
</dbReference>
<feature type="chain" id="PRO_5044746501" description="protein disulfide-isomerase" evidence="11">
    <location>
        <begin position="17"/>
        <end position="496"/>
    </location>
</feature>
<evidence type="ECO:0000313" key="13">
    <source>
        <dbReference type="EMBL" id="KAL3865459.1"/>
    </source>
</evidence>
<reference evidence="13 14" key="1">
    <citation type="submission" date="2024-11" db="EMBL/GenBank/DDBJ databases">
        <title>Chromosome-level genome assembly of the freshwater bivalve Anodonta woodiana.</title>
        <authorList>
            <person name="Chen X."/>
        </authorList>
    </citation>
    <scope>NUCLEOTIDE SEQUENCE [LARGE SCALE GENOMIC DNA]</scope>
    <source>
        <strain evidence="13">MN2024</strain>
        <tissue evidence="13">Gills</tissue>
    </source>
</reference>
<gene>
    <name evidence="13" type="ORF">ACJMK2_042847</name>
</gene>
<dbReference type="InterPro" id="IPR013766">
    <property type="entry name" value="Thioredoxin_domain"/>
</dbReference>
<evidence type="ECO:0000256" key="6">
    <source>
        <dbReference type="ARBA" id="ARBA00022737"/>
    </source>
</evidence>
<organism evidence="13 14">
    <name type="scientific">Sinanodonta woodiana</name>
    <name type="common">Chinese pond mussel</name>
    <name type="synonym">Anodonta woodiana</name>
    <dbReference type="NCBI Taxonomy" id="1069815"/>
    <lineage>
        <taxon>Eukaryota</taxon>
        <taxon>Metazoa</taxon>
        <taxon>Spiralia</taxon>
        <taxon>Lophotrochozoa</taxon>
        <taxon>Mollusca</taxon>
        <taxon>Bivalvia</taxon>
        <taxon>Autobranchia</taxon>
        <taxon>Heteroconchia</taxon>
        <taxon>Palaeoheterodonta</taxon>
        <taxon>Unionida</taxon>
        <taxon>Unionoidea</taxon>
        <taxon>Unionidae</taxon>
        <taxon>Unioninae</taxon>
        <taxon>Sinanodonta</taxon>
    </lineage>
</organism>
<feature type="signal peptide" evidence="11">
    <location>
        <begin position="1"/>
        <end position="16"/>
    </location>
</feature>
<dbReference type="EMBL" id="JBJQND010000009">
    <property type="protein sequence ID" value="KAL3865459.1"/>
    <property type="molecule type" value="Genomic_DNA"/>
</dbReference>